<dbReference type="InterPro" id="IPR001965">
    <property type="entry name" value="Znf_PHD"/>
</dbReference>
<feature type="compositionally biased region" description="Basic and acidic residues" evidence="1">
    <location>
        <begin position="42"/>
        <end position="53"/>
    </location>
</feature>
<dbReference type="Gene3D" id="3.30.40.10">
    <property type="entry name" value="Zinc/RING finger domain, C3HC4 (zinc finger)"/>
    <property type="match status" value="1"/>
</dbReference>
<feature type="region of interest" description="Disordered" evidence="1">
    <location>
        <begin position="462"/>
        <end position="749"/>
    </location>
</feature>
<feature type="compositionally biased region" description="Basic residues" evidence="1">
    <location>
        <begin position="658"/>
        <end position="667"/>
    </location>
</feature>
<keyword evidence="4" id="KW-1185">Reference proteome</keyword>
<feature type="compositionally biased region" description="Low complexity" evidence="1">
    <location>
        <begin position="356"/>
        <end position="365"/>
    </location>
</feature>
<dbReference type="InterPro" id="IPR053051">
    <property type="entry name" value="HDAC_complex_subunit"/>
</dbReference>
<feature type="compositionally biased region" description="Acidic residues" evidence="1">
    <location>
        <begin position="271"/>
        <end position="286"/>
    </location>
</feature>
<organism evidence="3 4">
    <name type="scientific">Tilletia indica</name>
    <dbReference type="NCBI Taxonomy" id="43049"/>
    <lineage>
        <taxon>Eukaryota</taxon>
        <taxon>Fungi</taxon>
        <taxon>Dikarya</taxon>
        <taxon>Basidiomycota</taxon>
        <taxon>Ustilaginomycotina</taxon>
        <taxon>Exobasidiomycetes</taxon>
        <taxon>Tilletiales</taxon>
        <taxon>Tilletiaceae</taxon>
        <taxon>Tilletia</taxon>
    </lineage>
</organism>
<dbReference type="SUPFAM" id="SSF57903">
    <property type="entry name" value="FYVE/PHD zinc finger"/>
    <property type="match status" value="1"/>
</dbReference>
<dbReference type="InterPro" id="IPR019786">
    <property type="entry name" value="Zinc_finger_PHD-type_CS"/>
</dbReference>
<protein>
    <recommendedName>
        <fullName evidence="2">Zinc finger PHD-type domain-containing protein</fullName>
    </recommendedName>
</protein>
<feature type="region of interest" description="Disordered" evidence="1">
    <location>
        <begin position="1"/>
        <end position="317"/>
    </location>
</feature>
<dbReference type="GO" id="GO:0061186">
    <property type="term" value="P:negative regulation of silent mating-type cassette heterochromatin formation"/>
    <property type="evidence" value="ECO:0007669"/>
    <property type="project" value="TreeGrafter"/>
</dbReference>
<accession>A0A177TI83</accession>
<gene>
    <name evidence="3" type="ORF">A4X13_0g6552</name>
</gene>
<reference evidence="3" key="1">
    <citation type="submission" date="2016-04" db="EMBL/GenBank/DDBJ databases">
        <authorList>
            <person name="Nguyen H.D."/>
            <person name="Samba Siva P."/>
            <person name="Cullis J."/>
            <person name="Levesque C.A."/>
            <person name="Hambleton S."/>
        </authorList>
    </citation>
    <scope>NUCLEOTIDE SEQUENCE</scope>
    <source>
        <strain evidence="3">DAOMC 236416</strain>
    </source>
</reference>
<evidence type="ECO:0000313" key="4">
    <source>
        <dbReference type="Proteomes" id="UP000077521"/>
    </source>
</evidence>
<dbReference type="PANTHER" id="PTHR47793">
    <property type="entry name" value="HISTONE DEACETYLASE COMPLEX SUBUNIT CTI6"/>
    <property type="match status" value="1"/>
</dbReference>
<feature type="compositionally biased region" description="Basic residues" evidence="1">
    <location>
        <begin position="205"/>
        <end position="220"/>
    </location>
</feature>
<name>A0A177TI83_9BASI</name>
<feature type="compositionally biased region" description="Polar residues" evidence="1">
    <location>
        <begin position="55"/>
        <end position="66"/>
    </location>
</feature>
<feature type="compositionally biased region" description="Low complexity" evidence="1">
    <location>
        <begin position="1"/>
        <end position="15"/>
    </location>
</feature>
<dbReference type="AlphaFoldDB" id="A0A177TI83"/>
<feature type="compositionally biased region" description="Low complexity" evidence="1">
    <location>
        <begin position="307"/>
        <end position="317"/>
    </location>
</feature>
<feature type="compositionally biased region" description="Acidic residues" evidence="1">
    <location>
        <begin position="101"/>
        <end position="113"/>
    </location>
</feature>
<feature type="region of interest" description="Disordered" evidence="1">
    <location>
        <begin position="349"/>
        <end position="392"/>
    </location>
</feature>
<feature type="compositionally biased region" description="Low complexity" evidence="1">
    <location>
        <begin position="86"/>
        <end position="96"/>
    </location>
</feature>
<dbReference type="InterPro" id="IPR013083">
    <property type="entry name" value="Znf_RING/FYVE/PHD"/>
</dbReference>
<feature type="compositionally biased region" description="Low complexity" evidence="1">
    <location>
        <begin position="556"/>
        <end position="567"/>
    </location>
</feature>
<dbReference type="PROSITE" id="PS01359">
    <property type="entry name" value="ZF_PHD_1"/>
    <property type="match status" value="1"/>
</dbReference>
<feature type="region of interest" description="Disordered" evidence="1">
    <location>
        <begin position="893"/>
        <end position="944"/>
    </location>
</feature>
<feature type="compositionally biased region" description="Polar residues" evidence="1">
    <location>
        <begin position="918"/>
        <end position="944"/>
    </location>
</feature>
<dbReference type="InterPro" id="IPR011011">
    <property type="entry name" value="Znf_FYVE_PHD"/>
</dbReference>
<feature type="compositionally biased region" description="Low complexity" evidence="1">
    <location>
        <begin position="180"/>
        <end position="190"/>
    </location>
</feature>
<feature type="compositionally biased region" description="Basic and acidic residues" evidence="1">
    <location>
        <begin position="488"/>
        <end position="503"/>
    </location>
</feature>
<dbReference type="Pfam" id="PF20826">
    <property type="entry name" value="PHD_5"/>
    <property type="match status" value="1"/>
</dbReference>
<dbReference type="GO" id="GO:0033698">
    <property type="term" value="C:Rpd3L complex"/>
    <property type="evidence" value="ECO:0007669"/>
    <property type="project" value="TreeGrafter"/>
</dbReference>
<dbReference type="PANTHER" id="PTHR47793:SF1">
    <property type="entry name" value="HISTONE DEACETYLASE COMPLEX SUBUNIT CTI6"/>
    <property type="match status" value="1"/>
</dbReference>
<proteinExistence type="predicted"/>
<feature type="compositionally biased region" description="Low complexity" evidence="1">
    <location>
        <begin position="127"/>
        <end position="170"/>
    </location>
</feature>
<feature type="compositionally biased region" description="Acidic residues" evidence="1">
    <location>
        <begin position="369"/>
        <end position="391"/>
    </location>
</feature>
<feature type="compositionally biased region" description="Low complexity" evidence="1">
    <location>
        <begin position="733"/>
        <end position="746"/>
    </location>
</feature>
<comment type="caution">
    <text evidence="3">The sequence shown here is derived from an EMBL/GenBank/DDBJ whole genome shotgun (WGS) entry which is preliminary data.</text>
</comment>
<sequence length="1016" mass="106211">MTAQEAAAAATTEAAVLSNKESESALAPTDTAAADDSMTVPKVKDEEEQKQQEVSDNNDTAMQVDTQDPVEVTKEAESKPVPPPTTAAASTTTAAPVKEDEKEEGEIAEDEQVGTDGVEVKAAVESAPTEAVEPAQAEPAATAEAEAEAGAEVAPPAAEAEEGAAAAAAADTDDSAPLTSNSGTRDSSSSPGDADEADTTQHSSTSKKKGLSNKKGKSPKKGGGSTKSRKSSAGRSSAEADAGDETVLAADHVKAEGEDENGESSNTGAAADEEGDYDEEDSENEEGERSHRSPKRKKGGNTSASTAEGKAQRAAAAAKELAYLGLQNLGDGEQEPILPRRSRRAAFDVGTQQENDQGQGSSGLQDGSGGDDDDMTAEVYGNEEPDGDGGDEGVTRCVCGSTDENVGLMIQCEDCKCWQHCICMGMEFEDDCPDVYFCEQCKPELHIPLLKQLGVLKENGAFGNHKNNGSSGKKGVIMGPNGKPSKNPARDQARELREAKEAVARLAQENAQRHREAAAAVEQDPGAVSYQKERKGSHDRSRKRSESHDVVDMTPGGSSSSGAGAAALRSPKRRNTMNSRDSAYGWEPIPPGLLNDDEVWDDVPSERNSRKRQRSIKEEDEDDATDEENGPAEQPKRRRLSTSVKPVEEPEPVVAPRLQKKKSKPKAKAPEDPNAPPRPKHPNQYTYRPKVKPVETMPVAKENEVSLRAVTPALGRPASPTPSPSKNRDRRGAAATAGSRTGTPTPSVNPGAAWGLPEHLWPLAHYLPAPAPTPLVVRVPSTKGIPRGAVAAAAAERNSAKRGASGSAAAAASANRATPQPFNLLELSESASRVRFPGKRMTMGEMRKRVRNISEFVTRMQLEAVERGKRTAALGIKAGGGLPYDSTRMGLGLVSGGTPAPQQSGAVPMDVDSRTTEAESSNARSGDASSAESNENAPGSTSTMAQLPQSMLLLESLTGELLTFQRKFGLSGQVYHTGSTPVWPGTSAGGSGSSASASGLGLDLGTSQGATAVLDA</sequence>
<dbReference type="SMART" id="SM00249">
    <property type="entry name" value="PHD"/>
    <property type="match status" value="1"/>
</dbReference>
<feature type="domain" description="Zinc finger PHD-type" evidence="2">
    <location>
        <begin position="396"/>
        <end position="442"/>
    </location>
</feature>
<evidence type="ECO:0000259" key="2">
    <source>
        <dbReference type="SMART" id="SM00249"/>
    </source>
</evidence>
<dbReference type="Proteomes" id="UP000077521">
    <property type="component" value="Unassembled WGS sequence"/>
</dbReference>
<dbReference type="EMBL" id="LWDF02000641">
    <property type="protein sequence ID" value="KAE8244499.1"/>
    <property type="molecule type" value="Genomic_DNA"/>
</dbReference>
<dbReference type="GO" id="GO:0070210">
    <property type="term" value="C:Rpd3L-Expanded complex"/>
    <property type="evidence" value="ECO:0007669"/>
    <property type="project" value="TreeGrafter"/>
</dbReference>
<evidence type="ECO:0000313" key="3">
    <source>
        <dbReference type="EMBL" id="KAE8244499.1"/>
    </source>
</evidence>
<feature type="compositionally biased region" description="Basic and acidic residues" evidence="1">
    <location>
        <begin position="531"/>
        <end position="551"/>
    </location>
</feature>
<dbReference type="GO" id="GO:0061188">
    <property type="term" value="P:negative regulation of rDNA heterochromatin formation"/>
    <property type="evidence" value="ECO:0007669"/>
    <property type="project" value="TreeGrafter"/>
</dbReference>
<evidence type="ECO:0000256" key="1">
    <source>
        <dbReference type="SAM" id="MobiDB-lite"/>
    </source>
</evidence>
<reference evidence="3" key="2">
    <citation type="journal article" date="2019" name="IMA Fungus">
        <title>Genome sequencing and comparison of five Tilletia species to identify candidate genes for the detection of regulated species infecting wheat.</title>
        <authorList>
            <person name="Nguyen H.D.T."/>
            <person name="Sultana T."/>
            <person name="Kesanakurti P."/>
            <person name="Hambleton S."/>
        </authorList>
    </citation>
    <scope>NUCLEOTIDE SEQUENCE</scope>
    <source>
        <strain evidence="3">DAOMC 236416</strain>
    </source>
</reference>
<feature type="compositionally biased region" description="Acidic residues" evidence="1">
    <location>
        <begin position="618"/>
        <end position="630"/>
    </location>
</feature>